<dbReference type="CDD" id="cd05801">
    <property type="entry name" value="PGM_like3"/>
    <property type="match status" value="1"/>
</dbReference>
<dbReference type="GO" id="GO:0005975">
    <property type="term" value="P:carbohydrate metabolic process"/>
    <property type="evidence" value="ECO:0007669"/>
    <property type="project" value="InterPro"/>
</dbReference>
<dbReference type="Pfam" id="PF02879">
    <property type="entry name" value="PGM_PMM_II"/>
    <property type="match status" value="1"/>
</dbReference>
<keyword evidence="3" id="KW-0597">Phosphoprotein</keyword>
<dbReference type="Gene3D" id="3.40.120.10">
    <property type="entry name" value="Alpha-D-Glucose-1,6-Bisphosphate, subunit A, domain 3"/>
    <property type="match status" value="3"/>
</dbReference>
<dbReference type="PANTHER" id="PTHR45745">
    <property type="entry name" value="PHOSPHOMANNOMUTASE 45A"/>
    <property type="match status" value="1"/>
</dbReference>
<dbReference type="GO" id="GO:0006166">
    <property type="term" value="P:purine ribonucleoside salvage"/>
    <property type="evidence" value="ECO:0007669"/>
    <property type="project" value="TreeGrafter"/>
</dbReference>
<dbReference type="Pfam" id="PF00408">
    <property type="entry name" value="PGM_PMM_IV"/>
    <property type="match status" value="1"/>
</dbReference>
<evidence type="ECO:0000256" key="4">
    <source>
        <dbReference type="ARBA" id="ARBA00022723"/>
    </source>
</evidence>
<name>A0A1H7HAD2_STIAU</name>
<evidence type="ECO:0000259" key="10">
    <source>
        <dbReference type="Pfam" id="PF02879"/>
    </source>
</evidence>
<dbReference type="InterPro" id="IPR005845">
    <property type="entry name" value="A-D-PHexomutase_a/b/a-II"/>
</dbReference>
<dbReference type="GO" id="GO:0008973">
    <property type="term" value="F:phosphopentomutase activity"/>
    <property type="evidence" value="ECO:0007669"/>
    <property type="project" value="TreeGrafter"/>
</dbReference>
<dbReference type="SUPFAM" id="SSF55957">
    <property type="entry name" value="Phosphoglucomutase, C-terminal domain"/>
    <property type="match status" value="1"/>
</dbReference>
<keyword evidence="6" id="KW-0413">Isomerase</keyword>
<gene>
    <name evidence="12" type="ORF">SAMN05444354_101663</name>
</gene>
<protein>
    <submittedName>
        <fullName evidence="12">Phosphoglucomutase</fullName>
    </submittedName>
</protein>
<evidence type="ECO:0000259" key="9">
    <source>
        <dbReference type="Pfam" id="PF02878"/>
    </source>
</evidence>
<comment type="cofactor">
    <cofactor evidence="1">
        <name>Mg(2+)</name>
        <dbReference type="ChEBI" id="CHEBI:18420"/>
    </cofactor>
</comment>
<evidence type="ECO:0000256" key="7">
    <source>
        <dbReference type="RuleBase" id="RU004326"/>
    </source>
</evidence>
<evidence type="ECO:0000256" key="3">
    <source>
        <dbReference type="ARBA" id="ARBA00022553"/>
    </source>
</evidence>
<dbReference type="InterPro" id="IPR005844">
    <property type="entry name" value="A-D-PHexomutase_a/b/a-I"/>
</dbReference>
<dbReference type="Pfam" id="PF02878">
    <property type="entry name" value="PGM_PMM_I"/>
    <property type="match status" value="1"/>
</dbReference>
<evidence type="ECO:0000256" key="1">
    <source>
        <dbReference type="ARBA" id="ARBA00001946"/>
    </source>
</evidence>
<feature type="domain" description="Alpha-D-phosphohexomutase alpha/beta/alpha" evidence="10">
    <location>
        <begin position="242"/>
        <end position="346"/>
    </location>
</feature>
<keyword evidence="5 7" id="KW-0460">Magnesium</keyword>
<dbReference type="InterPro" id="IPR005846">
    <property type="entry name" value="A-D-PHexomutase_a/b/a-III"/>
</dbReference>
<dbReference type="InterPro" id="IPR016066">
    <property type="entry name" value="A-D-PHexomutase_CS"/>
</dbReference>
<evidence type="ECO:0000313" key="12">
    <source>
        <dbReference type="EMBL" id="SEK47403.1"/>
    </source>
</evidence>
<evidence type="ECO:0000256" key="5">
    <source>
        <dbReference type="ARBA" id="ARBA00022842"/>
    </source>
</evidence>
<dbReference type="AlphaFoldDB" id="A0A1H7HAD2"/>
<dbReference type="EMBL" id="FOAP01000001">
    <property type="protein sequence ID" value="SEK47403.1"/>
    <property type="molecule type" value="Genomic_DNA"/>
</dbReference>
<reference evidence="13" key="1">
    <citation type="submission" date="2016-10" db="EMBL/GenBank/DDBJ databases">
        <authorList>
            <person name="Varghese N."/>
            <person name="Submissions S."/>
        </authorList>
    </citation>
    <scope>NUCLEOTIDE SEQUENCE [LARGE SCALE GENOMIC DNA]</scope>
    <source>
        <strain evidence="13">DSM 17044</strain>
    </source>
</reference>
<dbReference type="PROSITE" id="PS00710">
    <property type="entry name" value="PGM_PMM"/>
    <property type="match status" value="1"/>
</dbReference>
<feature type="domain" description="Alpha-D-phosphohexomutase C-terminal" evidence="8">
    <location>
        <begin position="524"/>
        <end position="569"/>
    </location>
</feature>
<comment type="similarity">
    <text evidence="2 7">Belongs to the phosphohexose mutase family.</text>
</comment>
<evidence type="ECO:0000256" key="6">
    <source>
        <dbReference type="ARBA" id="ARBA00023235"/>
    </source>
</evidence>
<proteinExistence type="inferred from homology"/>
<dbReference type="GO" id="GO:0004614">
    <property type="term" value="F:phosphoglucomutase activity"/>
    <property type="evidence" value="ECO:0007669"/>
    <property type="project" value="InterPro"/>
</dbReference>
<dbReference type="NCBIfam" id="TIGR01132">
    <property type="entry name" value="pgm"/>
    <property type="match status" value="1"/>
</dbReference>
<evidence type="ECO:0000259" key="11">
    <source>
        <dbReference type="Pfam" id="PF02880"/>
    </source>
</evidence>
<dbReference type="Gene3D" id="3.30.310.50">
    <property type="entry name" value="Alpha-D-phosphohexomutase, C-terminal domain"/>
    <property type="match status" value="1"/>
</dbReference>
<feature type="domain" description="Alpha-D-phosphohexomutase alpha/beta/alpha" evidence="9">
    <location>
        <begin position="73"/>
        <end position="211"/>
    </location>
</feature>
<feature type="domain" description="Alpha-D-phosphohexomutase alpha/beta/alpha" evidence="11">
    <location>
        <begin position="353"/>
        <end position="472"/>
    </location>
</feature>
<dbReference type="InterPro" id="IPR005843">
    <property type="entry name" value="A-D-PHexomutase_C"/>
</dbReference>
<sequence>MGLRIREISGKWTVRGGPCDFPLTPGGGYVSSAAVPHPLAGKPPPDSVLIQPEALRGQYYSEQPDVRVPEQRVAFGTSGHRGSSARRSFNEAHILAVTQAVCEYRQQQKIDGPLFLGMDTHALSEPAQRSALEVLAAHGVEVRYTERATPTPVISHAILTYNRGRSTGLADGIVITPSHNPPEDGGIKYNPPNGGPADTNITAWVEKRANELLGTGNAGVKRTPYERARAASHLRAYDFITPYVEDLGNVVEMDVIRGAKLSIGADPLGGSNVDYWKPIAQRYGLNIQVVNETVDPTFRFMPLDHDGKIRMDCSSPFAMANLVSLKDRYDIAFGNDTDSDRHGIVTRSAGLMNPNHYLAVAISYLFRNRPGWKAEAAVGKTLVSSSMIDRVAKDIGRRVVEVPVGFKWFVDGLLDGSLGFGGEESAGASFLRKDGTVWSTDKDGIILDLLAVEILARTGKDPGAHYAELTARFGAPRYTRIDQPATSAQKAILKKLSPEAVKATTLAGEPITARLTRAPGNNAELGGLKVVAENGWFAARPSGTEDLYKIYAESFRDQAHLDAVVEEARAMVGEAFSRA</sequence>
<evidence type="ECO:0000256" key="2">
    <source>
        <dbReference type="ARBA" id="ARBA00010231"/>
    </source>
</evidence>
<evidence type="ECO:0000259" key="8">
    <source>
        <dbReference type="Pfam" id="PF00408"/>
    </source>
</evidence>
<dbReference type="GO" id="GO:0000287">
    <property type="term" value="F:magnesium ion binding"/>
    <property type="evidence" value="ECO:0007669"/>
    <property type="project" value="InterPro"/>
</dbReference>
<keyword evidence="13" id="KW-1185">Reference proteome</keyword>
<keyword evidence="4 7" id="KW-0479">Metal-binding</keyword>
<dbReference type="InterPro" id="IPR005852">
    <property type="entry name" value="PGM_a-D-Glc-sp"/>
</dbReference>
<dbReference type="SUPFAM" id="SSF53738">
    <property type="entry name" value="Phosphoglucomutase, first 3 domains"/>
    <property type="match status" value="3"/>
</dbReference>
<dbReference type="InterPro" id="IPR036900">
    <property type="entry name" value="A-D-PHexomutase_C_sf"/>
</dbReference>
<accession>A0A1H7HAD2</accession>
<evidence type="ECO:0000313" key="13">
    <source>
        <dbReference type="Proteomes" id="UP000182719"/>
    </source>
</evidence>
<dbReference type="PANTHER" id="PTHR45745:SF1">
    <property type="entry name" value="PHOSPHOGLUCOMUTASE 2B-RELATED"/>
    <property type="match status" value="1"/>
</dbReference>
<organism evidence="12 13">
    <name type="scientific">Stigmatella aurantiaca</name>
    <dbReference type="NCBI Taxonomy" id="41"/>
    <lineage>
        <taxon>Bacteria</taxon>
        <taxon>Pseudomonadati</taxon>
        <taxon>Myxococcota</taxon>
        <taxon>Myxococcia</taxon>
        <taxon>Myxococcales</taxon>
        <taxon>Cystobacterineae</taxon>
        <taxon>Archangiaceae</taxon>
        <taxon>Stigmatella</taxon>
    </lineage>
</organism>
<dbReference type="Proteomes" id="UP000182719">
    <property type="component" value="Unassembled WGS sequence"/>
</dbReference>
<dbReference type="Pfam" id="PF02880">
    <property type="entry name" value="PGM_PMM_III"/>
    <property type="match status" value="1"/>
</dbReference>
<dbReference type="InterPro" id="IPR016055">
    <property type="entry name" value="A-D-PHexomutase_a/b/a-I/II/III"/>
</dbReference>